<dbReference type="EMBL" id="LIAE01010367">
    <property type="protein sequence ID" value="PAV62469.1"/>
    <property type="molecule type" value="Genomic_DNA"/>
</dbReference>
<name>A0A2A2JLS5_9BILA</name>
<comment type="caution">
    <text evidence="1">The sequence shown here is derived from an EMBL/GenBank/DDBJ whole genome shotgun (WGS) entry which is preliminary data.</text>
</comment>
<gene>
    <name evidence="1" type="ORF">WR25_08588</name>
</gene>
<sequence>MSAVFCWLPVWKELSSRAYVLISHNHGVAMRDVIKDSEIFLMDGSGHQGIFCERKVWDKVRSFLFERLDIPSKWHAYKTTARAKFEEEVQHYDTFLPSLYETDTTVSLPNVKEKSF</sequence>
<keyword evidence="2" id="KW-1185">Reference proteome</keyword>
<dbReference type="Proteomes" id="UP000218231">
    <property type="component" value="Unassembled WGS sequence"/>
</dbReference>
<dbReference type="STRING" id="2018661.A0A2A2JLS5"/>
<accession>A0A2A2JLS5</accession>
<evidence type="ECO:0000313" key="1">
    <source>
        <dbReference type="EMBL" id="PAV62469.1"/>
    </source>
</evidence>
<reference evidence="1 2" key="1">
    <citation type="journal article" date="2017" name="Curr. Biol.">
        <title>Genome architecture and evolution of a unichromosomal asexual nematode.</title>
        <authorList>
            <person name="Fradin H."/>
            <person name="Zegar C."/>
            <person name="Gutwein M."/>
            <person name="Lucas J."/>
            <person name="Kovtun M."/>
            <person name="Corcoran D."/>
            <person name="Baugh L.R."/>
            <person name="Kiontke K."/>
            <person name="Gunsalus K."/>
            <person name="Fitch D.H."/>
            <person name="Piano F."/>
        </authorList>
    </citation>
    <scope>NUCLEOTIDE SEQUENCE [LARGE SCALE GENOMIC DNA]</scope>
    <source>
        <strain evidence="1">PF1309</strain>
    </source>
</reference>
<protein>
    <submittedName>
        <fullName evidence="1">Uncharacterized protein</fullName>
    </submittedName>
</protein>
<dbReference type="AlphaFoldDB" id="A0A2A2JLS5"/>
<organism evidence="1 2">
    <name type="scientific">Diploscapter pachys</name>
    <dbReference type="NCBI Taxonomy" id="2018661"/>
    <lineage>
        <taxon>Eukaryota</taxon>
        <taxon>Metazoa</taxon>
        <taxon>Ecdysozoa</taxon>
        <taxon>Nematoda</taxon>
        <taxon>Chromadorea</taxon>
        <taxon>Rhabditida</taxon>
        <taxon>Rhabditina</taxon>
        <taxon>Rhabditomorpha</taxon>
        <taxon>Rhabditoidea</taxon>
        <taxon>Rhabditidae</taxon>
        <taxon>Diploscapter</taxon>
    </lineage>
</organism>
<dbReference type="OrthoDB" id="5873929at2759"/>
<proteinExistence type="predicted"/>
<evidence type="ECO:0000313" key="2">
    <source>
        <dbReference type="Proteomes" id="UP000218231"/>
    </source>
</evidence>